<dbReference type="Proteomes" id="UP000245839">
    <property type="component" value="Unassembled WGS sequence"/>
</dbReference>
<evidence type="ECO:0008006" key="5">
    <source>
        <dbReference type="Google" id="ProtNLM"/>
    </source>
</evidence>
<accession>A0A2Y9B6L1</accession>
<dbReference type="Proteomes" id="UP000251571">
    <property type="component" value="Unassembled WGS sequence"/>
</dbReference>
<evidence type="ECO:0000313" key="2">
    <source>
        <dbReference type="EMBL" id="SSA49859.1"/>
    </source>
</evidence>
<organism evidence="2 4">
    <name type="scientific">Jannaschia seohaensis</name>
    <dbReference type="NCBI Taxonomy" id="475081"/>
    <lineage>
        <taxon>Bacteria</taxon>
        <taxon>Pseudomonadati</taxon>
        <taxon>Pseudomonadota</taxon>
        <taxon>Alphaproteobacteria</taxon>
        <taxon>Rhodobacterales</taxon>
        <taxon>Roseobacteraceae</taxon>
        <taxon>Jannaschia</taxon>
    </lineage>
</organism>
<gene>
    <name evidence="1" type="ORF">BCF38_11126</name>
    <name evidence="2" type="ORF">SAMN05421539_11126</name>
</gene>
<reference evidence="2" key="2">
    <citation type="submission" date="2016-10" db="EMBL/GenBank/DDBJ databases">
        <authorList>
            <person name="Cai Z."/>
        </authorList>
    </citation>
    <scope>NUCLEOTIDE SEQUENCE [LARGE SCALE GENOMIC DNA]</scope>
    <source>
        <strain evidence="2">DSM 25227</strain>
    </source>
</reference>
<dbReference type="EMBL" id="UETC01000011">
    <property type="protein sequence ID" value="SSA49859.1"/>
    <property type="molecule type" value="Genomic_DNA"/>
</dbReference>
<keyword evidence="3" id="KW-1185">Reference proteome</keyword>
<reference evidence="4" key="1">
    <citation type="submission" date="2016-10" db="EMBL/GenBank/DDBJ databases">
        <authorList>
            <person name="Varghese N."/>
            <person name="Submissions S."/>
        </authorList>
    </citation>
    <scope>NUCLEOTIDE SEQUENCE [LARGE SCALE GENOMIC DNA]</scope>
    <source>
        <strain evidence="4">DSM 25227</strain>
    </source>
</reference>
<evidence type="ECO:0000313" key="4">
    <source>
        <dbReference type="Proteomes" id="UP000251571"/>
    </source>
</evidence>
<sequence>MRLWATDAEDLQVVSALCQDAVLPGSDMRYVARSRQLALLLNRFRWENGVATPERVRSLLTVSDVAGVRGQGVVPGDADTILSLLMMEWVPSGKEGEVAGVLRLTFAGDGVVEAHCDCLDVTLHDVTRPHAAVSGRAPDHGT</sequence>
<reference evidence="1 3" key="3">
    <citation type="submission" date="2018-03" db="EMBL/GenBank/DDBJ databases">
        <title>Genomic Encyclopedia of Archaeal and Bacterial Type Strains, Phase II (KMG-II): from individual species to whole genera.</title>
        <authorList>
            <person name="Goeker M."/>
        </authorList>
    </citation>
    <scope>NUCLEOTIDE SEQUENCE [LARGE SCALE GENOMIC DNA]</scope>
    <source>
        <strain evidence="1 3">DSM 25227</strain>
    </source>
</reference>
<evidence type="ECO:0000313" key="3">
    <source>
        <dbReference type="Proteomes" id="UP000245839"/>
    </source>
</evidence>
<dbReference type="EMBL" id="QGDJ01000011">
    <property type="protein sequence ID" value="PWJ15010.1"/>
    <property type="molecule type" value="Genomic_DNA"/>
</dbReference>
<dbReference type="Pfam" id="PF11164">
    <property type="entry name" value="DUF2948"/>
    <property type="match status" value="1"/>
</dbReference>
<dbReference type="AlphaFoldDB" id="A0A2Y9B6L1"/>
<dbReference type="InterPro" id="IPR021335">
    <property type="entry name" value="DUF2948"/>
</dbReference>
<proteinExistence type="predicted"/>
<name>A0A2Y9B6L1_9RHOB</name>
<protein>
    <recommendedName>
        <fullName evidence="5">DUF2948 family protein</fullName>
    </recommendedName>
</protein>
<evidence type="ECO:0000313" key="1">
    <source>
        <dbReference type="EMBL" id="PWJ15010.1"/>
    </source>
</evidence>